<proteinExistence type="predicted"/>
<accession>A0A7L4YT96</accession>
<name>A0A7L4YT96_9ACTN</name>
<dbReference type="Proteomes" id="UP000463857">
    <property type="component" value="Chromosome"/>
</dbReference>
<keyword evidence="2" id="KW-1185">Reference proteome</keyword>
<dbReference type="InParanoid" id="A0A7L4YT96"/>
<protein>
    <recommendedName>
        <fullName evidence="3">Camelysin metallo-endopeptidase</fullName>
    </recommendedName>
</protein>
<dbReference type="InterPro" id="IPR022121">
    <property type="entry name" value="Peptidase_M73_camelysin"/>
</dbReference>
<evidence type="ECO:0008006" key="3">
    <source>
        <dbReference type="Google" id="ProtNLM"/>
    </source>
</evidence>
<reference evidence="1 2" key="1">
    <citation type="journal article" date="2018" name="Int. J. Syst. Evol. Microbiol.">
        <title>Epidermidibacterium keratini gen. nov., sp. nov., a member of the family Sporichthyaceae, isolated from keratin epidermis.</title>
        <authorList>
            <person name="Lee D.G."/>
            <person name="Trujillo M.E."/>
            <person name="Kang S."/>
            <person name="Nam J.J."/>
            <person name="Kim Y.J."/>
        </authorList>
    </citation>
    <scope>NUCLEOTIDE SEQUENCE [LARGE SCALE GENOMIC DNA]</scope>
    <source>
        <strain evidence="1 2">EPI-7</strain>
    </source>
</reference>
<dbReference type="AlphaFoldDB" id="A0A7L4YT96"/>
<dbReference type="RefSeq" id="WP_159547268.1">
    <property type="nucleotide sequence ID" value="NZ_CP047156.1"/>
</dbReference>
<dbReference type="Pfam" id="PF12389">
    <property type="entry name" value="Peptidase_M73"/>
    <property type="match status" value="1"/>
</dbReference>
<dbReference type="KEGG" id="eke:EK0264_18955"/>
<organism evidence="1 2">
    <name type="scientific">Epidermidibacterium keratini</name>
    <dbReference type="NCBI Taxonomy" id="1891644"/>
    <lineage>
        <taxon>Bacteria</taxon>
        <taxon>Bacillati</taxon>
        <taxon>Actinomycetota</taxon>
        <taxon>Actinomycetes</taxon>
        <taxon>Sporichthyales</taxon>
        <taxon>Sporichthyaceae</taxon>
        <taxon>Epidermidibacterium</taxon>
    </lineage>
</organism>
<gene>
    <name evidence="1" type="ORF">EK0264_18955</name>
</gene>
<evidence type="ECO:0000313" key="2">
    <source>
        <dbReference type="Proteomes" id="UP000463857"/>
    </source>
</evidence>
<sequence length="190" mass="19240">MAATPSSRATRIAKWSTIPVALVISGVLVSQASHSAFSATTDNPSNNWSTGTVSLRDDDNGSAMFAVTNMKPGDTGSKCITVTSDGTLPSDVKLYTANASQTGGLDAHLNLTITKSASCGAQGETIYSGTAQGLTGSASSFATGIGTWGTAGTPGESNAYTITYTLAAETPNTAQGGTASLDFVWEAQNK</sequence>
<evidence type="ECO:0000313" key="1">
    <source>
        <dbReference type="EMBL" id="QHC02144.1"/>
    </source>
</evidence>
<dbReference type="OrthoDB" id="3826640at2"/>
<dbReference type="EMBL" id="CP047156">
    <property type="protein sequence ID" value="QHC02144.1"/>
    <property type="molecule type" value="Genomic_DNA"/>
</dbReference>